<proteinExistence type="predicted"/>
<dbReference type="OrthoDB" id="374977at2157"/>
<feature type="compositionally biased region" description="Acidic residues" evidence="1">
    <location>
        <begin position="1"/>
        <end position="10"/>
    </location>
</feature>
<dbReference type="KEGG" id="htu:Htur_5085"/>
<accession>D2S3M5</accession>
<geneLocation type="plasmid" evidence="2 3">
    <name>pHTUR05</name>
</geneLocation>
<keyword evidence="3" id="KW-1185">Reference proteome</keyword>
<protein>
    <submittedName>
        <fullName evidence="2">Uncharacterized protein</fullName>
    </submittedName>
</protein>
<name>D2S3M5_HALTV</name>
<keyword evidence="2" id="KW-0614">Plasmid</keyword>
<evidence type="ECO:0000313" key="3">
    <source>
        <dbReference type="Proteomes" id="UP000001903"/>
    </source>
</evidence>
<evidence type="ECO:0000313" key="2">
    <source>
        <dbReference type="EMBL" id="ADB63972.1"/>
    </source>
</evidence>
<feature type="region of interest" description="Disordered" evidence="1">
    <location>
        <begin position="1"/>
        <end position="20"/>
    </location>
</feature>
<dbReference type="RefSeq" id="WP_012946211.1">
    <property type="nucleotide sequence ID" value="NC_013748.1"/>
</dbReference>
<gene>
    <name evidence="2" type="ordered locus">Htur_5085</name>
</gene>
<dbReference type="Proteomes" id="UP000001903">
    <property type="component" value="Plasmid pHTUR05"/>
</dbReference>
<sequence length="136" mass="15413">MTDSNTDDSTVESNGDRITATLEDTELEADWRTMKRLAEDILREAETHKTDLEKAEAISGAWVRVSCGCCDYEEEFEYARTVRERGQTPEAHADHPDFDCTPDDVTIEAFCPRHGTIRLAYDECDSCASNRALMNR</sequence>
<dbReference type="HOGENOM" id="CLU_1870683_0_0_2"/>
<dbReference type="AlphaFoldDB" id="D2S3M5"/>
<reference evidence="2 3" key="1">
    <citation type="journal article" date="2010" name="Stand. Genomic Sci.">
        <title>Complete genome sequence of Haloterrigena turkmenica type strain (4k).</title>
        <authorList>
            <person name="Saunders E."/>
            <person name="Tindall B.J."/>
            <person name="Fahnrich R."/>
            <person name="Lapidus A."/>
            <person name="Copeland A."/>
            <person name="Del Rio T.G."/>
            <person name="Lucas S."/>
            <person name="Chen F."/>
            <person name="Tice H."/>
            <person name="Cheng J.F."/>
            <person name="Han C."/>
            <person name="Detter J.C."/>
            <person name="Bruce D."/>
            <person name="Goodwin L."/>
            <person name="Chain P."/>
            <person name="Pitluck S."/>
            <person name="Pati A."/>
            <person name="Ivanova N."/>
            <person name="Mavromatis K."/>
            <person name="Chen A."/>
            <person name="Palaniappan K."/>
            <person name="Land M."/>
            <person name="Hauser L."/>
            <person name="Chang Y.J."/>
            <person name="Jeffries C.D."/>
            <person name="Brettin T."/>
            <person name="Rohde M."/>
            <person name="Goker M."/>
            <person name="Bristow J."/>
            <person name="Eisen J.A."/>
            <person name="Markowitz V."/>
            <person name="Hugenholtz P."/>
            <person name="Klenk H.P."/>
            <person name="Kyrpides N.C."/>
        </authorList>
    </citation>
    <scope>NUCLEOTIDE SEQUENCE [LARGE SCALE GENOMIC DNA]</scope>
    <source>
        <strain evidence="3">ATCC 51198 / DSM 5511 / JCM 9101 / NCIMB 13204 / VKM B-1734 / 4k</strain>
    </source>
</reference>
<organism evidence="2 3">
    <name type="scientific">Haloterrigena turkmenica (strain ATCC 51198 / DSM 5511 / JCM 9101 / NCIMB 13204 / VKM B-1734 / 4k)</name>
    <name type="common">Halococcus turkmenicus</name>
    <dbReference type="NCBI Taxonomy" id="543526"/>
    <lineage>
        <taxon>Archaea</taxon>
        <taxon>Methanobacteriati</taxon>
        <taxon>Methanobacteriota</taxon>
        <taxon>Stenosarchaea group</taxon>
        <taxon>Halobacteria</taxon>
        <taxon>Halobacteriales</taxon>
        <taxon>Natrialbaceae</taxon>
        <taxon>Haloterrigena</taxon>
    </lineage>
</organism>
<dbReference type="GeneID" id="8745890"/>
<evidence type="ECO:0000256" key="1">
    <source>
        <dbReference type="SAM" id="MobiDB-lite"/>
    </source>
</evidence>
<dbReference type="EMBL" id="CP001865">
    <property type="protein sequence ID" value="ADB63972.1"/>
    <property type="molecule type" value="Genomic_DNA"/>
</dbReference>